<dbReference type="EMBL" id="JAKEVY010000002">
    <property type="protein sequence ID" value="MCF1714749.1"/>
    <property type="molecule type" value="Genomic_DNA"/>
</dbReference>
<proteinExistence type="predicted"/>
<comment type="caution">
    <text evidence="3">The sequence shown here is derived from an EMBL/GenBank/DDBJ whole genome shotgun (WGS) entry which is preliminary data.</text>
</comment>
<keyword evidence="2" id="KW-0472">Membrane</keyword>
<dbReference type="RefSeq" id="WP_234865702.1">
    <property type="nucleotide sequence ID" value="NZ_JAKEVY010000002.1"/>
</dbReference>
<feature type="compositionally biased region" description="Polar residues" evidence="1">
    <location>
        <begin position="209"/>
        <end position="218"/>
    </location>
</feature>
<sequence length="218" mass="24823">MERLDVLTNYLLQQKRISIPGLGTLHMERVPARTDFVNARILPPLYRFRFDQYFDAPDKDLFGYLSNHLGIPDFEAVKWYNEFAYALRSKIRNNESAAWPGLGSFVSDDKGEITFETEKPSFDLPDPVPANRIIHEHTEHAILVGDREVVVSDLTERSSEAVFIERGSWWIYALIIAALALIAIGYHYFLQDAGQQSGGSQQKVPAYQMPSTSRTINN</sequence>
<name>A0ABS9BGC8_9BACT</name>
<reference evidence="3 4" key="1">
    <citation type="submission" date="2022-01" db="EMBL/GenBank/DDBJ databases">
        <title>Flavihumibacter sp. nov., isolated from sediment of a river.</title>
        <authorList>
            <person name="Liu H."/>
        </authorList>
    </citation>
    <scope>NUCLEOTIDE SEQUENCE [LARGE SCALE GENOMIC DNA]</scope>
    <source>
        <strain evidence="3 4">RY-1</strain>
    </source>
</reference>
<accession>A0ABS9BGC8</accession>
<evidence type="ECO:0000256" key="1">
    <source>
        <dbReference type="SAM" id="MobiDB-lite"/>
    </source>
</evidence>
<keyword evidence="2" id="KW-0812">Transmembrane</keyword>
<evidence type="ECO:0008006" key="5">
    <source>
        <dbReference type="Google" id="ProtNLM"/>
    </source>
</evidence>
<feature type="region of interest" description="Disordered" evidence="1">
    <location>
        <begin position="199"/>
        <end position="218"/>
    </location>
</feature>
<dbReference type="Proteomes" id="UP001200145">
    <property type="component" value="Unassembled WGS sequence"/>
</dbReference>
<evidence type="ECO:0000256" key="2">
    <source>
        <dbReference type="SAM" id="Phobius"/>
    </source>
</evidence>
<evidence type="ECO:0000313" key="4">
    <source>
        <dbReference type="Proteomes" id="UP001200145"/>
    </source>
</evidence>
<protein>
    <recommendedName>
        <fullName evidence="5">CCDC81-like prokaryotic HU domain-containing protein</fullName>
    </recommendedName>
</protein>
<keyword evidence="2" id="KW-1133">Transmembrane helix</keyword>
<feature type="transmembrane region" description="Helical" evidence="2">
    <location>
        <begin position="169"/>
        <end position="190"/>
    </location>
</feature>
<gene>
    <name evidence="3" type="ORF">L0U88_08935</name>
</gene>
<evidence type="ECO:0000313" key="3">
    <source>
        <dbReference type="EMBL" id="MCF1714749.1"/>
    </source>
</evidence>
<keyword evidence="4" id="KW-1185">Reference proteome</keyword>
<organism evidence="3 4">
    <name type="scientific">Flavihumibacter fluminis</name>
    <dbReference type="NCBI Taxonomy" id="2909236"/>
    <lineage>
        <taxon>Bacteria</taxon>
        <taxon>Pseudomonadati</taxon>
        <taxon>Bacteroidota</taxon>
        <taxon>Chitinophagia</taxon>
        <taxon>Chitinophagales</taxon>
        <taxon>Chitinophagaceae</taxon>
        <taxon>Flavihumibacter</taxon>
    </lineage>
</organism>